<evidence type="ECO:0000256" key="2">
    <source>
        <dbReference type="ARBA" id="ARBA00008029"/>
    </source>
</evidence>
<keyword evidence="5" id="KW-0539">Nucleus</keyword>
<evidence type="ECO:0000256" key="5">
    <source>
        <dbReference type="ARBA" id="ARBA00023242"/>
    </source>
</evidence>
<dbReference type="GO" id="GO:0051315">
    <property type="term" value="P:attachment of mitotic spindle microtubules to kinetochore"/>
    <property type="evidence" value="ECO:0007669"/>
    <property type="project" value="TreeGrafter"/>
</dbReference>
<dbReference type="GO" id="GO:0000776">
    <property type="term" value="C:kinetochore"/>
    <property type="evidence" value="ECO:0007669"/>
    <property type="project" value="TreeGrafter"/>
</dbReference>
<evidence type="ECO:0000256" key="3">
    <source>
        <dbReference type="ARBA" id="ARBA00022618"/>
    </source>
</evidence>
<dbReference type="EMBL" id="LIAE01006366">
    <property type="protein sequence ID" value="PAV90595.1"/>
    <property type="molecule type" value="Genomic_DNA"/>
</dbReference>
<evidence type="ECO:0008006" key="11">
    <source>
        <dbReference type="Google" id="ProtNLM"/>
    </source>
</evidence>
<gene>
    <name evidence="9" type="ORF">WR25_13267</name>
</gene>
<dbReference type="GO" id="GO:0051301">
    <property type="term" value="P:cell division"/>
    <property type="evidence" value="ECO:0007669"/>
    <property type="project" value="UniProtKB-KW"/>
</dbReference>
<keyword evidence="7" id="KW-0175">Coiled coil</keyword>
<comment type="subcellular location">
    <subcellularLocation>
        <location evidence="1">Nucleus</location>
    </subcellularLocation>
</comment>
<feature type="region of interest" description="Disordered" evidence="8">
    <location>
        <begin position="163"/>
        <end position="183"/>
    </location>
</feature>
<feature type="region of interest" description="Disordered" evidence="8">
    <location>
        <begin position="1"/>
        <end position="22"/>
    </location>
</feature>
<sequence>MYTNFSSKKFTPPEETDSPSEATMLFNKRAEVEFKRAFPLRKEKEQALRPPERRTLNFDDTLQIAPDKFDPNAQLLESKQTIEVLKKKIQTLENEKQNMVEKCKIAEERVDELVEERKNLRMQSFVQPAKPSPLAEPTDAGDSTRILHWACNPLDLAHKEMMEEEKRNEKENRKRRTNSHESDCFGDCSAKREKDEIIERLEAQLIRKEREKDNVLEYQNRTSRKFREIVEALTGFEFKLRDAETGEVEVRSIYNKDEGNFLFKYDEGQVDLMESNTVSSSQSIENKWAAQLRRYLIGRGSIPAFLASVTLKLESDKDFEEPTERTHTYSVLHHE</sequence>
<dbReference type="STRING" id="2018661.A0A2A2LX89"/>
<organism evidence="9 10">
    <name type="scientific">Diploscapter pachys</name>
    <dbReference type="NCBI Taxonomy" id="2018661"/>
    <lineage>
        <taxon>Eukaryota</taxon>
        <taxon>Metazoa</taxon>
        <taxon>Ecdysozoa</taxon>
        <taxon>Nematoda</taxon>
        <taxon>Chromadorea</taxon>
        <taxon>Rhabditida</taxon>
        <taxon>Rhabditina</taxon>
        <taxon>Rhabditomorpha</taxon>
        <taxon>Rhabditoidea</taxon>
        <taxon>Rhabditidae</taxon>
        <taxon>Diploscapter</taxon>
    </lineage>
</organism>
<evidence type="ECO:0000313" key="10">
    <source>
        <dbReference type="Proteomes" id="UP000218231"/>
    </source>
</evidence>
<dbReference type="GO" id="GO:0005635">
    <property type="term" value="C:nuclear envelope"/>
    <property type="evidence" value="ECO:0007669"/>
    <property type="project" value="TreeGrafter"/>
</dbReference>
<dbReference type="Gene3D" id="3.30.457.60">
    <property type="match status" value="1"/>
</dbReference>
<evidence type="ECO:0000256" key="7">
    <source>
        <dbReference type="SAM" id="Coils"/>
    </source>
</evidence>
<feature type="coiled-coil region" evidence="7">
    <location>
        <begin position="75"/>
        <end position="123"/>
    </location>
</feature>
<reference evidence="9 10" key="1">
    <citation type="journal article" date="2017" name="Curr. Biol.">
        <title>Genome architecture and evolution of a unichromosomal asexual nematode.</title>
        <authorList>
            <person name="Fradin H."/>
            <person name="Zegar C."/>
            <person name="Gutwein M."/>
            <person name="Lucas J."/>
            <person name="Kovtun M."/>
            <person name="Corcoran D."/>
            <person name="Baugh L.R."/>
            <person name="Kiontke K."/>
            <person name="Gunsalus K."/>
            <person name="Fitch D.H."/>
            <person name="Piano F."/>
        </authorList>
    </citation>
    <scope>NUCLEOTIDE SEQUENCE [LARGE SCALE GENOMIC DNA]</scope>
    <source>
        <strain evidence="9">PF1309</strain>
    </source>
</reference>
<evidence type="ECO:0000256" key="1">
    <source>
        <dbReference type="ARBA" id="ARBA00004123"/>
    </source>
</evidence>
<dbReference type="Proteomes" id="UP000218231">
    <property type="component" value="Unassembled WGS sequence"/>
</dbReference>
<keyword evidence="3" id="KW-0132">Cell division</keyword>
<protein>
    <recommendedName>
        <fullName evidence="11">Spindle assembly checkpoint component MAD1</fullName>
    </recommendedName>
</protein>
<dbReference type="OrthoDB" id="331602at2759"/>
<keyword evidence="10" id="KW-1185">Reference proteome</keyword>
<dbReference type="AlphaFoldDB" id="A0A2A2LX89"/>
<proteinExistence type="inferred from homology"/>
<evidence type="ECO:0000313" key="9">
    <source>
        <dbReference type="EMBL" id="PAV90595.1"/>
    </source>
</evidence>
<evidence type="ECO:0000256" key="6">
    <source>
        <dbReference type="ARBA" id="ARBA00023306"/>
    </source>
</evidence>
<dbReference type="PANTHER" id="PTHR23168:SF0">
    <property type="entry name" value="MITOTIC SPINDLE ASSEMBLY CHECKPOINT PROTEIN MAD1"/>
    <property type="match status" value="1"/>
</dbReference>
<evidence type="ECO:0000256" key="4">
    <source>
        <dbReference type="ARBA" id="ARBA00022776"/>
    </source>
</evidence>
<keyword evidence="4" id="KW-0498">Mitosis</keyword>
<dbReference type="GO" id="GO:0072686">
    <property type="term" value="C:mitotic spindle"/>
    <property type="evidence" value="ECO:0007669"/>
    <property type="project" value="TreeGrafter"/>
</dbReference>
<dbReference type="InterPro" id="IPR008672">
    <property type="entry name" value="Mad1"/>
</dbReference>
<keyword evidence="6" id="KW-0131">Cell cycle</keyword>
<name>A0A2A2LX89_9BILA</name>
<comment type="similarity">
    <text evidence="2">Belongs to the MAD1 family.</text>
</comment>
<evidence type="ECO:0000256" key="8">
    <source>
        <dbReference type="SAM" id="MobiDB-lite"/>
    </source>
</evidence>
<dbReference type="PANTHER" id="PTHR23168">
    <property type="entry name" value="MITOTIC SPINDLE ASSEMBLY CHECKPOINT PROTEIN MAD1 MITOTIC ARREST DEFICIENT-LIKE PROTEIN 1"/>
    <property type="match status" value="1"/>
</dbReference>
<accession>A0A2A2LX89</accession>
<dbReference type="GO" id="GO:0007094">
    <property type="term" value="P:mitotic spindle assembly checkpoint signaling"/>
    <property type="evidence" value="ECO:0007669"/>
    <property type="project" value="InterPro"/>
</dbReference>
<comment type="caution">
    <text evidence="9">The sequence shown here is derived from an EMBL/GenBank/DDBJ whole genome shotgun (WGS) entry which is preliminary data.</text>
</comment>